<keyword evidence="2" id="KW-1185">Reference proteome</keyword>
<gene>
    <name evidence="1" type="ORF">KZH69_13445</name>
</gene>
<organism evidence="1 2">
    <name type="scientific">Flavobacterium taihuense</name>
    <dbReference type="NCBI Taxonomy" id="2857508"/>
    <lineage>
        <taxon>Bacteria</taxon>
        <taxon>Pseudomonadati</taxon>
        <taxon>Bacteroidota</taxon>
        <taxon>Flavobacteriia</taxon>
        <taxon>Flavobacteriales</taxon>
        <taxon>Flavobacteriaceae</taxon>
        <taxon>Flavobacterium</taxon>
    </lineage>
</organism>
<sequence>MGNQKFYKDAKIEITITTIICNYFKSHPNSILHYFCDSMDLKQDYRKRLFDQWYKKFQTKEFSKLNLEYQIQEENINYNLGFIFKNDCYEMNEMIENINLQLDEFTSLK</sequence>
<evidence type="ECO:0000313" key="1">
    <source>
        <dbReference type="EMBL" id="MBW4361492.1"/>
    </source>
</evidence>
<proteinExistence type="predicted"/>
<dbReference type="InterPro" id="IPR046167">
    <property type="entry name" value="DUF6169"/>
</dbReference>
<dbReference type="RefSeq" id="WP_219317989.1">
    <property type="nucleotide sequence ID" value="NZ_JAHWYN010000011.1"/>
</dbReference>
<comment type="caution">
    <text evidence="1">The sequence shown here is derived from an EMBL/GenBank/DDBJ whole genome shotgun (WGS) entry which is preliminary data.</text>
</comment>
<accession>A0ABS6XYP2</accession>
<dbReference type="Proteomes" id="UP000812031">
    <property type="component" value="Unassembled WGS sequence"/>
</dbReference>
<name>A0ABS6XYP2_9FLAO</name>
<evidence type="ECO:0000313" key="2">
    <source>
        <dbReference type="Proteomes" id="UP000812031"/>
    </source>
</evidence>
<protein>
    <submittedName>
        <fullName evidence="1">Uncharacterized protein</fullName>
    </submittedName>
</protein>
<reference evidence="1 2" key="1">
    <citation type="submission" date="2021-07" db="EMBL/GenBank/DDBJ databases">
        <title>Flavobacterium sp. nov. isolated from sediment on the Taihu Lake.</title>
        <authorList>
            <person name="Qu J.-H."/>
        </authorList>
    </citation>
    <scope>NUCLEOTIDE SEQUENCE [LARGE SCALE GENOMIC DNA]</scope>
    <source>
        <strain evidence="1 2">NAS39</strain>
    </source>
</reference>
<dbReference type="Pfam" id="PF19666">
    <property type="entry name" value="DUF6169"/>
    <property type="match status" value="1"/>
</dbReference>
<dbReference type="EMBL" id="JAHWYN010000011">
    <property type="protein sequence ID" value="MBW4361492.1"/>
    <property type="molecule type" value="Genomic_DNA"/>
</dbReference>